<organism evidence="1 2">
    <name type="scientific">Streptomyces bingchenggensis (strain BCW-1)</name>
    <dbReference type="NCBI Taxonomy" id="749414"/>
    <lineage>
        <taxon>Bacteria</taxon>
        <taxon>Bacillati</taxon>
        <taxon>Actinomycetota</taxon>
        <taxon>Actinomycetes</taxon>
        <taxon>Kitasatosporales</taxon>
        <taxon>Streptomycetaceae</taxon>
        <taxon>Streptomyces</taxon>
    </lineage>
</organism>
<accession>D7CFH0</accession>
<protein>
    <submittedName>
        <fullName evidence="1">Uncharacterized protein</fullName>
    </submittedName>
</protein>
<sequence>MVVQIQVDSDNVCRWSSGHRLVFDNRADGVTAAAVARALGRLGRATPGRGL</sequence>
<dbReference type="HOGENOM" id="CLU_3104156_0_0_11"/>
<dbReference type="EMBL" id="CP002047">
    <property type="protein sequence ID" value="ADI04706.1"/>
    <property type="molecule type" value="Genomic_DNA"/>
</dbReference>
<dbReference type="PATRIC" id="fig|749414.3.peg.1636"/>
<proteinExistence type="predicted"/>
<reference evidence="1 2" key="1">
    <citation type="journal article" date="2010" name="J. Bacteriol.">
        <title>Genome sequence of the milbemycin-producing bacterium Streptomyces bingchenggensis.</title>
        <authorList>
            <person name="Wang X.J."/>
            <person name="Yan Y.J."/>
            <person name="Zhang B."/>
            <person name="An J."/>
            <person name="Wang J.J."/>
            <person name="Tian J."/>
            <person name="Jiang L."/>
            <person name="Chen Y.H."/>
            <person name="Huang S.X."/>
            <person name="Yin M."/>
            <person name="Zhang J."/>
            <person name="Gao A.L."/>
            <person name="Liu C.X."/>
            <person name="Zhu Z.X."/>
            <person name="Xiang W.S."/>
        </authorList>
    </citation>
    <scope>NUCLEOTIDE SEQUENCE [LARGE SCALE GENOMIC DNA]</scope>
    <source>
        <strain evidence="1 2">BCW-1</strain>
    </source>
</reference>
<evidence type="ECO:0000313" key="2">
    <source>
        <dbReference type="Proteomes" id="UP000000377"/>
    </source>
</evidence>
<keyword evidence="2" id="KW-1185">Reference proteome</keyword>
<dbReference type="RefSeq" id="WP_014174185.1">
    <property type="nucleotide sequence ID" value="NC_016582.1"/>
</dbReference>
<dbReference type="Proteomes" id="UP000000377">
    <property type="component" value="Chromosome"/>
</dbReference>
<gene>
    <name evidence="1" type="ordered locus">SBI_01585</name>
</gene>
<evidence type="ECO:0000313" key="1">
    <source>
        <dbReference type="EMBL" id="ADI04706.1"/>
    </source>
</evidence>
<dbReference type="KEGG" id="sbh:SBI_01585"/>
<dbReference type="AlphaFoldDB" id="D7CFH0"/>
<name>D7CFH0_STRBB</name>